<dbReference type="Proteomes" id="UP001500280">
    <property type="component" value="Unassembled WGS sequence"/>
</dbReference>
<evidence type="ECO:0008006" key="3">
    <source>
        <dbReference type="Google" id="ProtNLM"/>
    </source>
</evidence>
<dbReference type="EMBL" id="BAAANF010000022">
    <property type="protein sequence ID" value="GAA1709213.1"/>
    <property type="molecule type" value="Genomic_DNA"/>
</dbReference>
<accession>A0ABN2IPW5</accession>
<keyword evidence="2" id="KW-1185">Reference proteome</keyword>
<evidence type="ECO:0000313" key="1">
    <source>
        <dbReference type="EMBL" id="GAA1709213.1"/>
    </source>
</evidence>
<evidence type="ECO:0000313" key="2">
    <source>
        <dbReference type="Proteomes" id="UP001500280"/>
    </source>
</evidence>
<sequence length="300" mass="31978">MTMNKTSVAVNGLATVPVTITLTGSFKEDPNQVLTAVLKPQGKPGGNLYAELQRVSGTDEHTTWRGVVNVPSMANGTLKLIGAVPQSYSGWRFVPWVTETPYDGAELAVQGTHIPKVTGAQVPDPAPYGKPFKIKWTVTDTATGKPYGTRVRMAFGGGEAGCYLGDPILTGTDGVLYTGGDGEYTCLHFPVAPAQYYGMVVQTSYARSVSATPSKTSARVGTIVPVNGTSAPQGNCTVNLQRLYGASQWRTVSSAKIRTSGRFTLNAQPSYRGKIPYRVLVPSCWVFVAASTKPFYIQGV</sequence>
<comment type="caution">
    <text evidence="1">The sequence shown here is derived from an EMBL/GenBank/DDBJ whole genome shotgun (WGS) entry which is preliminary data.</text>
</comment>
<organism evidence="1 2">
    <name type="scientific">Kribbella yunnanensis</name>
    <dbReference type="NCBI Taxonomy" id="190194"/>
    <lineage>
        <taxon>Bacteria</taxon>
        <taxon>Bacillati</taxon>
        <taxon>Actinomycetota</taxon>
        <taxon>Actinomycetes</taxon>
        <taxon>Propionibacteriales</taxon>
        <taxon>Kribbellaceae</taxon>
        <taxon>Kribbella</taxon>
    </lineage>
</organism>
<proteinExistence type="predicted"/>
<protein>
    <recommendedName>
        <fullName evidence="3">Carboxypeptidase regulatory-like domain-containing protein</fullName>
    </recommendedName>
</protein>
<gene>
    <name evidence="1" type="ORF">GCM10009745_66400</name>
</gene>
<name>A0ABN2IPW5_9ACTN</name>
<reference evidence="1 2" key="1">
    <citation type="journal article" date="2019" name="Int. J. Syst. Evol. Microbiol.">
        <title>The Global Catalogue of Microorganisms (GCM) 10K type strain sequencing project: providing services to taxonomists for standard genome sequencing and annotation.</title>
        <authorList>
            <consortium name="The Broad Institute Genomics Platform"/>
            <consortium name="The Broad Institute Genome Sequencing Center for Infectious Disease"/>
            <person name="Wu L."/>
            <person name="Ma J."/>
        </authorList>
    </citation>
    <scope>NUCLEOTIDE SEQUENCE [LARGE SCALE GENOMIC DNA]</scope>
    <source>
        <strain evidence="1 2">JCM 14307</strain>
    </source>
</reference>